<keyword evidence="5" id="KW-1185">Reference proteome</keyword>
<sequence length="428" mass="45778">MKGNGGRGGRVGRGRGRGSGRVLFRRQERASLMLLYLATPRGARAGIIHLINLLFSIAPSLWDQSLDDFMPTWGAPACGPGHHTSGGRLDHYPTDLTRDVLPVACHSHNDYWRRVPLYMALRVGCTSVEADVWHFGEVADDDELYVGHTTASLSPNRTLRSLYVDPLVDILAQQNHRIADRFEGDGRDDYDEEPPFRGVFDADPAQTLVLLIDFKTDGATTWPHVLAQLEPLRARGFLSHWDGAADGAVVRRPVTVVATGNAPFDRVVANASYRDVFFDAPLGVMGAAAGGGSGGGGGGAAAPADRLNTGQGTTGVARLAPSAFSASNSFYASASFPRAVGHAWTGRLSAAQLRTLRAQIAGARARGLKARYWGTPGWPRGRRNRVWETIVREGGEAVVLNVDDLVGAARGVWGPMGCVVVGRLAGPT</sequence>
<dbReference type="PANTHER" id="PTHR31571:SF1">
    <property type="entry name" value="ALTERED INHERITANCE OF MITOCHONDRIA PROTEIN 6"/>
    <property type="match status" value="1"/>
</dbReference>
<gene>
    <name evidence="4" type="ORF">BDY21DRAFT_386311</name>
</gene>
<feature type="region of interest" description="Disordered" evidence="3">
    <location>
        <begin position="1"/>
        <end position="20"/>
    </location>
</feature>
<dbReference type="Proteomes" id="UP000799766">
    <property type="component" value="Unassembled WGS sequence"/>
</dbReference>
<dbReference type="GO" id="GO:0008081">
    <property type="term" value="F:phosphoric diester hydrolase activity"/>
    <property type="evidence" value="ECO:0007669"/>
    <property type="project" value="InterPro"/>
</dbReference>
<name>A0A6A6NYQ6_9PEZI</name>
<dbReference type="PANTHER" id="PTHR31571">
    <property type="entry name" value="ALTERED INHERITANCE OF MITOCHONDRIA PROTEIN 6"/>
    <property type="match status" value="1"/>
</dbReference>
<dbReference type="InterPro" id="IPR017946">
    <property type="entry name" value="PLC-like_Pdiesterase_TIM-brl"/>
</dbReference>
<dbReference type="EMBL" id="MU001682">
    <property type="protein sequence ID" value="KAF2456890.1"/>
    <property type="molecule type" value="Genomic_DNA"/>
</dbReference>
<reference evidence="4" key="1">
    <citation type="journal article" date="2020" name="Stud. Mycol.">
        <title>101 Dothideomycetes genomes: a test case for predicting lifestyles and emergence of pathogens.</title>
        <authorList>
            <person name="Haridas S."/>
            <person name="Albert R."/>
            <person name="Binder M."/>
            <person name="Bloem J."/>
            <person name="Labutti K."/>
            <person name="Salamov A."/>
            <person name="Andreopoulos B."/>
            <person name="Baker S."/>
            <person name="Barry K."/>
            <person name="Bills G."/>
            <person name="Bluhm B."/>
            <person name="Cannon C."/>
            <person name="Castanera R."/>
            <person name="Culley D."/>
            <person name="Daum C."/>
            <person name="Ezra D."/>
            <person name="Gonzalez J."/>
            <person name="Henrissat B."/>
            <person name="Kuo A."/>
            <person name="Liang C."/>
            <person name="Lipzen A."/>
            <person name="Lutzoni F."/>
            <person name="Magnuson J."/>
            <person name="Mondo S."/>
            <person name="Nolan M."/>
            <person name="Ohm R."/>
            <person name="Pangilinan J."/>
            <person name="Park H.-J."/>
            <person name="Ramirez L."/>
            <person name="Alfaro M."/>
            <person name="Sun H."/>
            <person name="Tritt A."/>
            <person name="Yoshinaga Y."/>
            <person name="Zwiers L.-H."/>
            <person name="Turgeon B."/>
            <person name="Goodwin S."/>
            <person name="Spatafora J."/>
            <person name="Crous P."/>
            <person name="Grigoriev I."/>
        </authorList>
    </citation>
    <scope>NUCLEOTIDE SEQUENCE</scope>
    <source>
        <strain evidence="4">ATCC 16933</strain>
    </source>
</reference>
<comment type="similarity">
    <text evidence="1">Belongs to the AIM6 family.</text>
</comment>
<evidence type="ECO:0000313" key="5">
    <source>
        <dbReference type="Proteomes" id="UP000799766"/>
    </source>
</evidence>
<dbReference type="InterPro" id="IPR051236">
    <property type="entry name" value="HAT_RTT109-like"/>
</dbReference>
<organism evidence="4 5">
    <name type="scientific">Lineolata rhizophorae</name>
    <dbReference type="NCBI Taxonomy" id="578093"/>
    <lineage>
        <taxon>Eukaryota</taxon>
        <taxon>Fungi</taxon>
        <taxon>Dikarya</taxon>
        <taxon>Ascomycota</taxon>
        <taxon>Pezizomycotina</taxon>
        <taxon>Dothideomycetes</taxon>
        <taxon>Dothideomycetes incertae sedis</taxon>
        <taxon>Lineolatales</taxon>
        <taxon>Lineolataceae</taxon>
        <taxon>Lineolata</taxon>
    </lineage>
</organism>
<dbReference type="GO" id="GO:0006629">
    <property type="term" value="P:lipid metabolic process"/>
    <property type="evidence" value="ECO:0007669"/>
    <property type="project" value="InterPro"/>
</dbReference>
<evidence type="ECO:0000256" key="3">
    <source>
        <dbReference type="SAM" id="MobiDB-lite"/>
    </source>
</evidence>
<proteinExistence type="inferred from homology"/>
<evidence type="ECO:0000256" key="1">
    <source>
        <dbReference type="ARBA" id="ARBA00008858"/>
    </source>
</evidence>
<protein>
    <recommendedName>
        <fullName evidence="2">Altered inheritance of mitochondria protein 6</fullName>
    </recommendedName>
</protein>
<dbReference type="SUPFAM" id="SSF51695">
    <property type="entry name" value="PLC-like phosphodiesterases"/>
    <property type="match status" value="1"/>
</dbReference>
<evidence type="ECO:0000256" key="2">
    <source>
        <dbReference type="ARBA" id="ARBA00014286"/>
    </source>
</evidence>
<accession>A0A6A6NYQ6</accession>
<evidence type="ECO:0000313" key="4">
    <source>
        <dbReference type="EMBL" id="KAF2456890.1"/>
    </source>
</evidence>
<dbReference type="OrthoDB" id="4153866at2759"/>
<dbReference type="AlphaFoldDB" id="A0A6A6NYQ6"/>